<evidence type="ECO:0000259" key="1">
    <source>
        <dbReference type="PROSITE" id="PS00028"/>
    </source>
</evidence>
<evidence type="ECO:0000313" key="2">
    <source>
        <dbReference type="EMBL" id="GAA52994.1"/>
    </source>
</evidence>
<evidence type="ECO:0000313" key="3">
    <source>
        <dbReference type="Proteomes" id="UP000008909"/>
    </source>
</evidence>
<reference key="2">
    <citation type="submission" date="2011-10" db="EMBL/GenBank/DDBJ databases">
        <title>The genome and transcriptome sequence of Clonorchis sinensis provide insights into the carcinogenic liver fluke.</title>
        <authorList>
            <person name="Wang X."/>
            <person name="Huang Y."/>
            <person name="Chen W."/>
            <person name="Liu H."/>
            <person name="Guo L."/>
            <person name="Chen Y."/>
            <person name="Luo F."/>
            <person name="Zhou W."/>
            <person name="Sun J."/>
            <person name="Mao Q."/>
            <person name="Liang P."/>
            <person name="Zhou C."/>
            <person name="Tian Y."/>
            <person name="Men J."/>
            <person name="Lv X."/>
            <person name="Huang L."/>
            <person name="Zhou J."/>
            <person name="Hu Y."/>
            <person name="Li R."/>
            <person name="Zhang F."/>
            <person name="Lei H."/>
            <person name="Li X."/>
            <person name="Hu X."/>
            <person name="Liang C."/>
            <person name="Xu J."/>
            <person name="Wu Z."/>
            <person name="Yu X."/>
        </authorList>
    </citation>
    <scope>NUCLEOTIDE SEQUENCE</scope>
    <source>
        <strain>Henan</strain>
    </source>
</reference>
<proteinExistence type="predicted"/>
<feature type="domain" description="C2H2-type" evidence="1">
    <location>
        <begin position="274"/>
        <end position="296"/>
    </location>
</feature>
<dbReference type="Proteomes" id="UP000008909">
    <property type="component" value="Unassembled WGS sequence"/>
</dbReference>
<keyword evidence="3" id="KW-1185">Reference proteome</keyword>
<organism evidence="2 3">
    <name type="scientific">Clonorchis sinensis</name>
    <name type="common">Chinese liver fluke</name>
    <dbReference type="NCBI Taxonomy" id="79923"/>
    <lineage>
        <taxon>Eukaryota</taxon>
        <taxon>Metazoa</taxon>
        <taxon>Spiralia</taxon>
        <taxon>Lophotrochozoa</taxon>
        <taxon>Platyhelminthes</taxon>
        <taxon>Trematoda</taxon>
        <taxon>Digenea</taxon>
        <taxon>Opisthorchiida</taxon>
        <taxon>Opisthorchiata</taxon>
        <taxon>Opisthorchiidae</taxon>
        <taxon>Clonorchis</taxon>
    </lineage>
</organism>
<name>G7YJ61_CLOSI</name>
<reference evidence="2" key="1">
    <citation type="journal article" date="2011" name="Genome Biol.">
        <title>The draft genome of the carcinogenic human liver fluke Clonorchis sinensis.</title>
        <authorList>
            <person name="Wang X."/>
            <person name="Chen W."/>
            <person name="Huang Y."/>
            <person name="Sun J."/>
            <person name="Men J."/>
            <person name="Liu H."/>
            <person name="Luo F."/>
            <person name="Guo L."/>
            <person name="Lv X."/>
            <person name="Deng C."/>
            <person name="Zhou C."/>
            <person name="Fan Y."/>
            <person name="Li X."/>
            <person name="Huang L."/>
            <person name="Hu Y."/>
            <person name="Liang C."/>
            <person name="Hu X."/>
            <person name="Xu J."/>
            <person name="Yu X."/>
        </authorList>
    </citation>
    <scope>NUCLEOTIDE SEQUENCE [LARGE SCALE GENOMIC DNA]</scope>
    <source>
        <strain evidence="2">Henan</strain>
    </source>
</reference>
<gene>
    <name evidence="2" type="ORF">CLF_109287</name>
</gene>
<dbReference type="AlphaFoldDB" id="G7YJ61"/>
<dbReference type="PROSITE" id="PS00028">
    <property type="entry name" value="ZINC_FINGER_C2H2_1"/>
    <property type="match status" value="1"/>
</dbReference>
<dbReference type="CDD" id="cd10442">
    <property type="entry name" value="GIY-YIG_PLEs"/>
    <property type="match status" value="1"/>
</dbReference>
<dbReference type="EMBL" id="DF143396">
    <property type="protein sequence ID" value="GAA52994.1"/>
    <property type="molecule type" value="Genomic_DNA"/>
</dbReference>
<protein>
    <recommendedName>
        <fullName evidence="1">C2H2-type domain-containing protein</fullName>
    </recommendedName>
</protein>
<accession>G7YJ61</accession>
<dbReference type="InterPro" id="IPR013087">
    <property type="entry name" value="Znf_C2H2_type"/>
</dbReference>
<sequence length="382" mass="43622">MTPQFVLSDRCEPYSTSLQRLVAEAVKIAKHSSVFGMKGVELTRIWISVLDQMKWYEAHKPETNLTLHQNATPNYRKECITKASKVIAREWELSQQTGIMSVWLFVVNIISAVRIFRHNIVFVFPYNELVKRIKLTILCINVLSVYIIPSEYSSDVSGYDSQSWKKLSVIGLKNKISQRLLALRAALASSKDPPEQLLSVNTRLICDMDYVVHDIRCQVGGPHMNSSVRIIGLSLQSRFLLKLLNCVPTFCLSTLRAFVLLHLGTRDCVYKINCNDCTKVYIRQTARELHTRIGEHKRRINKPPKNAIEYQMPVKDSAMAVHALDTGHTIDLDNVEVLRRGLQFTPQRLIAEVVEITKRHSVNRIKGVELASIWKAVLDKRS</sequence>